<dbReference type="Pfam" id="PF02588">
    <property type="entry name" value="YitT_membrane"/>
    <property type="match status" value="1"/>
</dbReference>
<evidence type="ECO:0000256" key="1">
    <source>
        <dbReference type="ARBA" id="ARBA00004651"/>
    </source>
</evidence>
<keyword evidence="5 6" id="KW-0472">Membrane</keyword>
<dbReference type="InterPro" id="IPR015867">
    <property type="entry name" value="N-reg_PII/ATP_PRibTrfase_C"/>
</dbReference>
<sequence length="332" mass="37739">MIAEKIIPLIKPSNEIMEKQPIWNEIRDYVWITFGLALYAFAFTVFLLPYQIVTGGVTGMSAIIYYATGFKIENSYIIINVSLLVMALKILGFKFMMKTIYAIFMLYFLLKIAQYLMPFDDLGHPVKILGEGQDFMSLIIGCCFTGTTLAIVFLHNGSTGGTDIIAACVNKYHNLSLGQVLIFVDLFIIGTCFFFPQFGTYIERCHKVVFGLCTMVIENFVLDYIMNRRRESVQFMIFSRKYQEIADAIGTEMDHGVTILDGHGWYTGQEVKVLCILAKKYESVNIFRLIKMIDPNAFVSQSSVIGVYGEGFDEMKVKLPKQDKKEKADKKP</sequence>
<dbReference type="InterPro" id="IPR019264">
    <property type="entry name" value="DUF2179"/>
</dbReference>
<evidence type="ECO:0000313" key="9">
    <source>
        <dbReference type="Proteomes" id="UP000005580"/>
    </source>
</evidence>
<dbReference type="InterPro" id="IPR051461">
    <property type="entry name" value="UPF0750_membrane"/>
</dbReference>
<evidence type="ECO:0000256" key="4">
    <source>
        <dbReference type="ARBA" id="ARBA00022989"/>
    </source>
</evidence>
<protein>
    <recommendedName>
        <fullName evidence="7">DUF2179 domain-containing protein</fullName>
    </recommendedName>
</protein>
<accession>E7RMS1</accession>
<dbReference type="eggNOG" id="COG1284">
    <property type="taxonomic scope" value="Bacteria"/>
</dbReference>
<keyword evidence="2" id="KW-1003">Cell membrane</keyword>
<dbReference type="Pfam" id="PF10035">
    <property type="entry name" value="DUF2179"/>
    <property type="match status" value="1"/>
</dbReference>
<dbReference type="GO" id="GO:0005886">
    <property type="term" value="C:plasma membrane"/>
    <property type="evidence" value="ECO:0007669"/>
    <property type="project" value="UniProtKB-SubCell"/>
</dbReference>
<keyword evidence="3 6" id="KW-0812">Transmembrane</keyword>
<dbReference type="Proteomes" id="UP000005580">
    <property type="component" value="Unassembled WGS sequence"/>
</dbReference>
<evidence type="ECO:0000313" key="8">
    <source>
        <dbReference type="EMBL" id="EFZ38052.1"/>
    </source>
</evidence>
<dbReference type="PIRSF" id="PIRSF006483">
    <property type="entry name" value="Membrane_protein_YitT"/>
    <property type="match status" value="1"/>
</dbReference>
<evidence type="ECO:0000256" key="3">
    <source>
        <dbReference type="ARBA" id="ARBA00022692"/>
    </source>
</evidence>
<keyword evidence="9" id="KW-1185">Reference proteome</keyword>
<reference evidence="8" key="1">
    <citation type="submission" date="2011-01" db="EMBL/GenBank/DDBJ databases">
        <authorList>
            <person name="Muzny D."/>
            <person name="Qin X."/>
            <person name="Buhay C."/>
            <person name="Dugan-Rocha S."/>
            <person name="Ding Y."/>
            <person name="Chen G."/>
            <person name="Hawes A."/>
            <person name="Holder M."/>
            <person name="Jhangiani S."/>
            <person name="Johnson A."/>
            <person name="Khan Z."/>
            <person name="Li Z."/>
            <person name="Liu W."/>
            <person name="Liu X."/>
            <person name="Perez L."/>
            <person name="Shen H."/>
            <person name="Wang Q."/>
            <person name="Watt J."/>
            <person name="Xi L."/>
            <person name="Xin Y."/>
            <person name="Zhou J."/>
            <person name="Deng J."/>
            <person name="Jiang H."/>
            <person name="Liu Y."/>
            <person name="Qu J."/>
            <person name="Song X.-Z."/>
            <person name="Zhang L."/>
            <person name="Villasana D."/>
            <person name="Johnson A."/>
            <person name="Liu J."/>
            <person name="Liyanage D."/>
            <person name="Lorensuhewa L."/>
            <person name="Robinson T."/>
            <person name="Song A."/>
            <person name="Song B.-B."/>
            <person name="Dinh H."/>
            <person name="Thornton R."/>
            <person name="Coyle M."/>
            <person name="Francisco L."/>
            <person name="Jackson L."/>
            <person name="Javaid M."/>
            <person name="Korchina V."/>
            <person name="Kovar C."/>
            <person name="Mata R."/>
            <person name="Mathew T."/>
            <person name="Ngo R."/>
            <person name="Nguyen L."/>
            <person name="Nguyen N."/>
            <person name="Okwuonu G."/>
            <person name="Ongeri F."/>
            <person name="Pham C."/>
            <person name="Simmons D."/>
            <person name="Wilczek-Boney K."/>
            <person name="Hale W."/>
            <person name="Jakkamsetti A."/>
            <person name="Pham P."/>
            <person name="Ruth R."/>
            <person name="San Lucas F."/>
            <person name="Warren J."/>
            <person name="Zhang J."/>
            <person name="Zhao Z."/>
            <person name="Zhou C."/>
            <person name="Zhu D."/>
            <person name="Lee S."/>
            <person name="Bess C."/>
            <person name="Blankenburg K."/>
            <person name="Forbes L."/>
            <person name="Fu Q."/>
            <person name="Gubbala S."/>
            <person name="Hirani K."/>
            <person name="Jayaseelan J.C."/>
            <person name="Lara F."/>
            <person name="Munidasa M."/>
            <person name="Palculict T."/>
            <person name="Patil S."/>
            <person name="Pu L.-L."/>
            <person name="Saada N."/>
            <person name="Tang L."/>
            <person name="Weissenberger G."/>
            <person name="Zhu Y."/>
            <person name="Hemphill L."/>
            <person name="Shang Y."/>
            <person name="Youmans B."/>
            <person name="Ayvaz T."/>
            <person name="Ross M."/>
            <person name="Santibanez J."/>
            <person name="Aqrawi P."/>
            <person name="Gross S."/>
            <person name="Joshi V."/>
            <person name="Fowler G."/>
            <person name="Nazareth L."/>
            <person name="Reid J."/>
            <person name="Worley K."/>
            <person name="Petrosino J."/>
            <person name="Highlander S."/>
            <person name="Gibbs R."/>
        </authorList>
    </citation>
    <scope>NUCLEOTIDE SEQUENCE [LARGE SCALE GENOMIC DNA]</scope>
    <source>
        <strain evidence="8">ATCC 33269</strain>
    </source>
</reference>
<name>E7RMS1_9BACT</name>
<organism evidence="8 9">
    <name type="scientific">Hoylesella oralis ATCC 33269</name>
    <dbReference type="NCBI Taxonomy" id="873533"/>
    <lineage>
        <taxon>Bacteria</taxon>
        <taxon>Pseudomonadati</taxon>
        <taxon>Bacteroidota</taxon>
        <taxon>Bacteroidia</taxon>
        <taxon>Bacteroidales</taxon>
        <taxon>Prevotellaceae</taxon>
        <taxon>Hoylesella</taxon>
    </lineage>
</organism>
<proteinExistence type="predicted"/>
<feature type="domain" description="DUF2179" evidence="7">
    <location>
        <begin position="255"/>
        <end position="309"/>
    </location>
</feature>
<evidence type="ECO:0000259" key="7">
    <source>
        <dbReference type="Pfam" id="PF10035"/>
    </source>
</evidence>
<feature type="transmembrane region" description="Helical" evidence="6">
    <location>
        <begin position="175"/>
        <end position="196"/>
    </location>
</feature>
<dbReference type="InterPro" id="IPR003740">
    <property type="entry name" value="YitT"/>
</dbReference>
<dbReference type="STRING" id="28134.SAMN05444288_0445"/>
<dbReference type="PANTHER" id="PTHR33545">
    <property type="entry name" value="UPF0750 MEMBRANE PROTEIN YITT-RELATED"/>
    <property type="match status" value="1"/>
</dbReference>
<feature type="transmembrane region" description="Helical" evidence="6">
    <location>
        <begin position="29"/>
        <end position="52"/>
    </location>
</feature>
<evidence type="ECO:0000256" key="6">
    <source>
        <dbReference type="SAM" id="Phobius"/>
    </source>
</evidence>
<comment type="caution">
    <text evidence="8">The sequence shown here is derived from an EMBL/GenBank/DDBJ whole genome shotgun (WGS) entry which is preliminary data.</text>
</comment>
<evidence type="ECO:0000256" key="2">
    <source>
        <dbReference type="ARBA" id="ARBA00022475"/>
    </source>
</evidence>
<feature type="transmembrane region" description="Helical" evidence="6">
    <location>
        <begin position="137"/>
        <end position="154"/>
    </location>
</feature>
<gene>
    <name evidence="8" type="ORF">HMPREF0663_10421</name>
</gene>
<keyword evidence="4 6" id="KW-1133">Transmembrane helix</keyword>
<dbReference type="EMBL" id="AEPE02000002">
    <property type="protein sequence ID" value="EFZ38052.1"/>
    <property type="molecule type" value="Genomic_DNA"/>
</dbReference>
<dbReference type="AlphaFoldDB" id="E7RMS1"/>
<dbReference type="CDD" id="cd16380">
    <property type="entry name" value="YitT_C"/>
    <property type="match status" value="1"/>
</dbReference>
<dbReference type="Gene3D" id="3.30.70.120">
    <property type="match status" value="1"/>
</dbReference>
<dbReference type="PANTHER" id="PTHR33545:SF5">
    <property type="entry name" value="UPF0750 MEMBRANE PROTEIN YITT"/>
    <property type="match status" value="1"/>
</dbReference>
<feature type="transmembrane region" description="Helical" evidence="6">
    <location>
        <begin position="64"/>
        <end position="88"/>
    </location>
</feature>
<dbReference type="HOGENOM" id="CLU_063199_1_1_10"/>
<feature type="transmembrane region" description="Helical" evidence="6">
    <location>
        <begin position="100"/>
        <end position="117"/>
    </location>
</feature>
<evidence type="ECO:0000256" key="5">
    <source>
        <dbReference type="ARBA" id="ARBA00023136"/>
    </source>
</evidence>
<comment type="subcellular location">
    <subcellularLocation>
        <location evidence="1">Cell membrane</location>
        <topology evidence="1">Multi-pass membrane protein</topology>
    </subcellularLocation>
</comment>